<evidence type="ECO:0000256" key="4">
    <source>
        <dbReference type="ARBA" id="ARBA00022695"/>
    </source>
</evidence>
<dbReference type="InterPro" id="IPR010372">
    <property type="entry name" value="DNA_pol3_delta_N"/>
</dbReference>
<proteinExistence type="inferred from homology"/>
<dbReference type="GO" id="GO:0003887">
    <property type="term" value="F:DNA-directed DNA polymerase activity"/>
    <property type="evidence" value="ECO:0007669"/>
    <property type="project" value="UniProtKB-KW"/>
</dbReference>
<evidence type="ECO:0000259" key="9">
    <source>
        <dbReference type="Pfam" id="PF06144"/>
    </source>
</evidence>
<dbReference type="NCBIfam" id="TIGR01128">
    <property type="entry name" value="holA"/>
    <property type="match status" value="1"/>
</dbReference>
<dbReference type="GO" id="GO:0006261">
    <property type="term" value="P:DNA-templated DNA replication"/>
    <property type="evidence" value="ECO:0007669"/>
    <property type="project" value="TreeGrafter"/>
</dbReference>
<dbReference type="RefSeq" id="WP_101916918.1">
    <property type="nucleotide sequence ID" value="NZ_OENF01000012.1"/>
</dbReference>
<keyword evidence="6" id="KW-0239">DNA-directed DNA polymerase</keyword>
<accession>A0A2H1YG03</accession>
<dbReference type="Pfam" id="PF06144">
    <property type="entry name" value="DNA_pol3_delta"/>
    <property type="match status" value="1"/>
</dbReference>
<feature type="domain" description="DNA polymerase III delta subunit-like C-terminal" evidence="10">
    <location>
        <begin position="211"/>
        <end position="317"/>
    </location>
</feature>
<evidence type="ECO:0000259" key="10">
    <source>
        <dbReference type="Pfam" id="PF21694"/>
    </source>
</evidence>
<dbReference type="SUPFAM" id="SSF48019">
    <property type="entry name" value="post-AAA+ oligomerization domain-like"/>
    <property type="match status" value="1"/>
</dbReference>
<evidence type="ECO:0000256" key="1">
    <source>
        <dbReference type="ARBA" id="ARBA00012417"/>
    </source>
</evidence>
<dbReference type="Gene3D" id="1.10.8.60">
    <property type="match status" value="1"/>
</dbReference>
<evidence type="ECO:0000256" key="3">
    <source>
        <dbReference type="ARBA" id="ARBA00022679"/>
    </source>
</evidence>
<evidence type="ECO:0000256" key="8">
    <source>
        <dbReference type="ARBA" id="ARBA00049244"/>
    </source>
</evidence>
<evidence type="ECO:0000313" key="11">
    <source>
        <dbReference type="EMBL" id="SOS74434.1"/>
    </source>
</evidence>
<sequence>MNDIKAIISDIKAGNLKPIYFLMGEEPYYIDKISDYIEENVLDDSEKGFNQVVMYGRDVTIDEIIASAKRYPMMADKQVIIVKEAQDLSRTIDAIETYAQNPQVSTVLVFNYKYKKLDKRKKSYKAIAKNGLIYESKKLYDNQVADWIRRVLSGKKYTIEPKASQMLVEFLGTDLSKIANELDKLTAVLPQKTIITDKHIEQNIGISKDFNNFELRKAIGQKDIVKANRIINYFTQNPKNNPLVMTISLLNSFFTQLLIYHGLRDKSKGSVAKNLGINPYFVDDYTVSVKKYPMRKVSQVIGFLREADIKSKGVGANQSQGDILKELLFKILH</sequence>
<dbReference type="EC" id="2.7.7.7" evidence="1"/>
<dbReference type="Proteomes" id="UP000234211">
    <property type="component" value="Unassembled WGS sequence"/>
</dbReference>
<comment type="similarity">
    <text evidence="7">Belongs to the DNA polymerase HolA subunit family.</text>
</comment>
<dbReference type="GO" id="GO:0009360">
    <property type="term" value="C:DNA polymerase III complex"/>
    <property type="evidence" value="ECO:0007669"/>
    <property type="project" value="InterPro"/>
</dbReference>
<dbReference type="EMBL" id="OENF01000012">
    <property type="protein sequence ID" value="SOS74434.1"/>
    <property type="molecule type" value="Genomic_DNA"/>
</dbReference>
<dbReference type="PANTHER" id="PTHR34388">
    <property type="entry name" value="DNA POLYMERASE III SUBUNIT DELTA"/>
    <property type="match status" value="1"/>
</dbReference>
<comment type="catalytic activity">
    <reaction evidence="8">
        <text>DNA(n) + a 2'-deoxyribonucleoside 5'-triphosphate = DNA(n+1) + diphosphate</text>
        <dbReference type="Rhea" id="RHEA:22508"/>
        <dbReference type="Rhea" id="RHEA-COMP:17339"/>
        <dbReference type="Rhea" id="RHEA-COMP:17340"/>
        <dbReference type="ChEBI" id="CHEBI:33019"/>
        <dbReference type="ChEBI" id="CHEBI:61560"/>
        <dbReference type="ChEBI" id="CHEBI:173112"/>
        <dbReference type="EC" id="2.7.7.7"/>
    </reaction>
</comment>
<dbReference type="OrthoDB" id="1172326at2"/>
<reference evidence="12" key="1">
    <citation type="submission" date="2017-11" db="EMBL/GenBank/DDBJ databases">
        <authorList>
            <person name="Duchaud E."/>
        </authorList>
    </citation>
    <scope>NUCLEOTIDE SEQUENCE [LARGE SCALE GENOMIC DNA]</scope>
    <source>
        <strain evidence="12">Tenacibaculum sp. TNO020</strain>
    </source>
</reference>
<evidence type="ECO:0000313" key="12">
    <source>
        <dbReference type="Proteomes" id="UP000234211"/>
    </source>
</evidence>
<protein>
    <recommendedName>
        <fullName evidence="2">DNA polymerase III subunit delta</fullName>
        <ecNumber evidence="1">2.7.7.7</ecNumber>
    </recommendedName>
</protein>
<keyword evidence="5" id="KW-0235">DNA replication</keyword>
<keyword evidence="4" id="KW-0548">Nucleotidyltransferase</keyword>
<dbReference type="InterPro" id="IPR008921">
    <property type="entry name" value="DNA_pol3_clamp-load_cplx_C"/>
</dbReference>
<dbReference type="Pfam" id="PF21694">
    <property type="entry name" value="DNA_pol3_delta_C"/>
    <property type="match status" value="1"/>
</dbReference>
<keyword evidence="12" id="KW-1185">Reference proteome</keyword>
<dbReference type="InterPro" id="IPR005790">
    <property type="entry name" value="DNA_polIII_delta"/>
</dbReference>
<feature type="domain" description="DNA polymerase III delta N-terminal" evidence="9">
    <location>
        <begin position="20"/>
        <end position="134"/>
    </location>
</feature>
<keyword evidence="3" id="KW-0808">Transferase</keyword>
<dbReference type="Gene3D" id="1.20.272.10">
    <property type="match status" value="1"/>
</dbReference>
<name>A0A2H1YG03_9FLAO</name>
<evidence type="ECO:0000256" key="7">
    <source>
        <dbReference type="ARBA" id="ARBA00034754"/>
    </source>
</evidence>
<dbReference type="GO" id="GO:0003677">
    <property type="term" value="F:DNA binding"/>
    <property type="evidence" value="ECO:0007669"/>
    <property type="project" value="InterPro"/>
</dbReference>
<dbReference type="SUPFAM" id="SSF52540">
    <property type="entry name" value="P-loop containing nucleoside triphosphate hydrolases"/>
    <property type="match status" value="1"/>
</dbReference>
<gene>
    <name evidence="11" type="ORF">TNO020_20110</name>
</gene>
<evidence type="ECO:0000256" key="6">
    <source>
        <dbReference type="ARBA" id="ARBA00022932"/>
    </source>
</evidence>
<dbReference type="Gene3D" id="3.40.50.300">
    <property type="entry name" value="P-loop containing nucleotide triphosphate hydrolases"/>
    <property type="match status" value="1"/>
</dbReference>
<dbReference type="AlphaFoldDB" id="A0A2H1YG03"/>
<evidence type="ECO:0000256" key="5">
    <source>
        <dbReference type="ARBA" id="ARBA00022705"/>
    </source>
</evidence>
<organism evidence="11 12">
    <name type="scientific">Tenacibaculum piscium</name>
    <dbReference type="NCBI Taxonomy" id="1458515"/>
    <lineage>
        <taxon>Bacteria</taxon>
        <taxon>Pseudomonadati</taxon>
        <taxon>Bacteroidota</taxon>
        <taxon>Flavobacteriia</taxon>
        <taxon>Flavobacteriales</taxon>
        <taxon>Flavobacteriaceae</taxon>
        <taxon>Tenacibaculum</taxon>
    </lineage>
</organism>
<dbReference type="PANTHER" id="PTHR34388:SF1">
    <property type="entry name" value="DNA POLYMERASE III SUBUNIT DELTA"/>
    <property type="match status" value="1"/>
</dbReference>
<dbReference type="InterPro" id="IPR048466">
    <property type="entry name" value="DNA_pol3_delta-like_C"/>
</dbReference>
<evidence type="ECO:0000256" key="2">
    <source>
        <dbReference type="ARBA" id="ARBA00017703"/>
    </source>
</evidence>
<dbReference type="InterPro" id="IPR027417">
    <property type="entry name" value="P-loop_NTPase"/>
</dbReference>